<name>A0AAV5RRP3_STABA</name>
<comment type="caution">
    <text evidence="2">The sequence shown here is derived from an EMBL/GenBank/DDBJ whole genome shotgun (WGS) entry which is preliminary data.</text>
</comment>
<dbReference type="Proteomes" id="UP001362899">
    <property type="component" value="Unassembled WGS sequence"/>
</dbReference>
<dbReference type="GO" id="GO:0005829">
    <property type="term" value="C:cytosol"/>
    <property type="evidence" value="ECO:0007669"/>
    <property type="project" value="TreeGrafter"/>
</dbReference>
<dbReference type="CDD" id="cd00448">
    <property type="entry name" value="YjgF_YER057c_UK114_family"/>
    <property type="match status" value="1"/>
</dbReference>
<gene>
    <name evidence="2" type="ORF">DASB73_042540</name>
</gene>
<dbReference type="InterPro" id="IPR019897">
    <property type="entry name" value="RidA_CS"/>
</dbReference>
<dbReference type="Pfam" id="PF01042">
    <property type="entry name" value="Ribonuc_L-PSP"/>
    <property type="match status" value="1"/>
</dbReference>
<dbReference type="PANTHER" id="PTHR11803">
    <property type="entry name" value="2-IMINOBUTANOATE/2-IMINOPROPANOATE DEAMINASE RIDA"/>
    <property type="match status" value="1"/>
</dbReference>
<proteinExistence type="inferred from homology"/>
<dbReference type="SUPFAM" id="SSF55298">
    <property type="entry name" value="YjgF-like"/>
    <property type="match status" value="1"/>
</dbReference>
<dbReference type="InterPro" id="IPR006175">
    <property type="entry name" value="YjgF/YER057c/UK114"/>
</dbReference>
<evidence type="ECO:0000256" key="1">
    <source>
        <dbReference type="ARBA" id="ARBA00010552"/>
    </source>
</evidence>
<protein>
    <submittedName>
        <fullName evidence="2">Isoleucine biosynthesis protein</fullName>
    </submittedName>
</protein>
<organism evidence="2 3">
    <name type="scientific">Starmerella bacillaris</name>
    <name type="common">Yeast</name>
    <name type="synonym">Candida zemplinina</name>
    <dbReference type="NCBI Taxonomy" id="1247836"/>
    <lineage>
        <taxon>Eukaryota</taxon>
        <taxon>Fungi</taxon>
        <taxon>Dikarya</taxon>
        <taxon>Ascomycota</taxon>
        <taxon>Saccharomycotina</taxon>
        <taxon>Dipodascomycetes</taxon>
        <taxon>Dipodascales</taxon>
        <taxon>Trichomonascaceae</taxon>
        <taxon>Starmerella</taxon>
    </lineage>
</organism>
<dbReference type="NCBIfam" id="TIGR00004">
    <property type="entry name" value="Rid family detoxifying hydrolase"/>
    <property type="match status" value="1"/>
</dbReference>
<reference evidence="2 3" key="1">
    <citation type="journal article" date="2023" name="Elife">
        <title>Identification of key yeast species and microbe-microbe interactions impacting larval growth of Drosophila in the wild.</title>
        <authorList>
            <person name="Mure A."/>
            <person name="Sugiura Y."/>
            <person name="Maeda R."/>
            <person name="Honda K."/>
            <person name="Sakurai N."/>
            <person name="Takahashi Y."/>
            <person name="Watada M."/>
            <person name="Katoh T."/>
            <person name="Gotoh A."/>
            <person name="Gotoh Y."/>
            <person name="Taniguchi I."/>
            <person name="Nakamura K."/>
            <person name="Hayashi T."/>
            <person name="Katayama T."/>
            <person name="Uemura T."/>
            <person name="Hattori Y."/>
        </authorList>
    </citation>
    <scope>NUCLEOTIDE SEQUENCE [LARGE SCALE GENOMIC DNA]</scope>
    <source>
        <strain evidence="2 3">SB-73</strain>
    </source>
</reference>
<evidence type="ECO:0000313" key="2">
    <source>
        <dbReference type="EMBL" id="GMM53291.1"/>
    </source>
</evidence>
<sequence length="136" mass="14894">MFKKAATKAMEFISTARAPPPAAPYSQAIKANGFLHISGQVPLTPENKMVEGDIQAKSQQCFDNLRAILQAGGCSPKDIVKINIYTNDITNFKSVNEVYVKFFEDHRPARSFVAVKALPLNADVEIEATALVPENN</sequence>
<dbReference type="InterPro" id="IPR006056">
    <property type="entry name" value="RidA"/>
</dbReference>
<dbReference type="PANTHER" id="PTHR11803:SF58">
    <property type="entry name" value="PROTEIN HMF1-RELATED"/>
    <property type="match status" value="1"/>
</dbReference>
<dbReference type="InterPro" id="IPR035959">
    <property type="entry name" value="RutC-like_sf"/>
</dbReference>
<keyword evidence="3" id="KW-1185">Reference proteome</keyword>
<dbReference type="AlphaFoldDB" id="A0AAV5RRP3"/>
<accession>A0AAV5RRP3</accession>
<dbReference type="EMBL" id="BTGC01000008">
    <property type="protein sequence ID" value="GMM53291.1"/>
    <property type="molecule type" value="Genomic_DNA"/>
</dbReference>
<dbReference type="FunFam" id="3.30.1330.40:FF:000001">
    <property type="entry name" value="L-PSP family endoribonuclease"/>
    <property type="match status" value="1"/>
</dbReference>
<dbReference type="Gene3D" id="3.30.1330.40">
    <property type="entry name" value="RutC-like"/>
    <property type="match status" value="1"/>
</dbReference>
<evidence type="ECO:0000313" key="3">
    <source>
        <dbReference type="Proteomes" id="UP001362899"/>
    </source>
</evidence>
<dbReference type="PROSITE" id="PS01094">
    <property type="entry name" value="UPF0076"/>
    <property type="match status" value="1"/>
</dbReference>
<dbReference type="GO" id="GO:0005739">
    <property type="term" value="C:mitochondrion"/>
    <property type="evidence" value="ECO:0007669"/>
    <property type="project" value="UniProtKB-ARBA"/>
</dbReference>
<dbReference type="GO" id="GO:0019239">
    <property type="term" value="F:deaminase activity"/>
    <property type="evidence" value="ECO:0007669"/>
    <property type="project" value="TreeGrafter"/>
</dbReference>
<comment type="similarity">
    <text evidence="1">Belongs to the RutC family.</text>
</comment>